<keyword evidence="4" id="KW-1185">Reference proteome</keyword>
<evidence type="ECO:0000313" key="4">
    <source>
        <dbReference type="Proteomes" id="UP001195483"/>
    </source>
</evidence>
<dbReference type="PROSITE" id="PS00141">
    <property type="entry name" value="ASP_PROTEASE"/>
    <property type="match status" value="1"/>
</dbReference>
<dbReference type="GO" id="GO:0004190">
    <property type="term" value="F:aspartic-type endopeptidase activity"/>
    <property type="evidence" value="ECO:0007669"/>
    <property type="project" value="InterPro"/>
</dbReference>
<name>A0AAE0RVA1_9BIVA</name>
<reference evidence="3" key="2">
    <citation type="journal article" date="2021" name="Genome Biol. Evol.">
        <title>Developing a high-quality reference genome for a parasitic bivalve with doubly uniparental inheritance (Bivalvia: Unionida).</title>
        <authorList>
            <person name="Smith C.H."/>
        </authorList>
    </citation>
    <scope>NUCLEOTIDE SEQUENCE</scope>
    <source>
        <strain evidence="3">CHS0354</strain>
        <tissue evidence="3">Mantle</tissue>
    </source>
</reference>
<reference evidence="3" key="3">
    <citation type="submission" date="2023-05" db="EMBL/GenBank/DDBJ databases">
        <authorList>
            <person name="Smith C.H."/>
        </authorList>
    </citation>
    <scope>NUCLEOTIDE SEQUENCE</scope>
    <source>
        <strain evidence="3">CHS0354</strain>
        <tissue evidence="3">Mantle</tissue>
    </source>
</reference>
<dbReference type="EMBL" id="JAEAOA010000907">
    <property type="protein sequence ID" value="KAK3580332.1"/>
    <property type="molecule type" value="Genomic_DNA"/>
</dbReference>
<organism evidence="3 4">
    <name type="scientific">Potamilus streckersoni</name>
    <dbReference type="NCBI Taxonomy" id="2493646"/>
    <lineage>
        <taxon>Eukaryota</taxon>
        <taxon>Metazoa</taxon>
        <taxon>Spiralia</taxon>
        <taxon>Lophotrochozoa</taxon>
        <taxon>Mollusca</taxon>
        <taxon>Bivalvia</taxon>
        <taxon>Autobranchia</taxon>
        <taxon>Heteroconchia</taxon>
        <taxon>Palaeoheterodonta</taxon>
        <taxon>Unionida</taxon>
        <taxon>Unionoidea</taxon>
        <taxon>Unionidae</taxon>
        <taxon>Ambleminae</taxon>
        <taxon>Lampsilini</taxon>
        <taxon>Potamilus</taxon>
    </lineage>
</organism>
<evidence type="ECO:0000313" key="3">
    <source>
        <dbReference type="EMBL" id="KAK3580332.1"/>
    </source>
</evidence>
<protein>
    <recommendedName>
        <fullName evidence="2">Peptidase A2 domain-containing protein</fullName>
    </recommendedName>
</protein>
<evidence type="ECO:0000259" key="2">
    <source>
        <dbReference type="PROSITE" id="PS50175"/>
    </source>
</evidence>
<proteinExistence type="predicted"/>
<dbReference type="InterPro" id="IPR021109">
    <property type="entry name" value="Peptidase_aspartic_dom_sf"/>
</dbReference>
<keyword evidence="1" id="KW-0378">Hydrolase</keyword>
<reference evidence="3" key="1">
    <citation type="journal article" date="2021" name="Genome Biol. Evol.">
        <title>A High-Quality Reference Genome for a Parasitic Bivalve with Doubly Uniparental Inheritance (Bivalvia: Unionida).</title>
        <authorList>
            <person name="Smith C.H."/>
        </authorList>
    </citation>
    <scope>NUCLEOTIDE SEQUENCE</scope>
    <source>
        <strain evidence="3">CHS0354</strain>
    </source>
</reference>
<feature type="domain" description="Peptidase A2" evidence="2">
    <location>
        <begin position="66"/>
        <end position="81"/>
    </location>
</feature>
<gene>
    <name evidence="3" type="ORF">CHS0354_014805</name>
</gene>
<dbReference type="InterPro" id="IPR001995">
    <property type="entry name" value="Peptidase_A2_cat"/>
</dbReference>
<dbReference type="SUPFAM" id="SSF50630">
    <property type="entry name" value="Acid proteases"/>
    <property type="match status" value="1"/>
</dbReference>
<dbReference type="PROSITE" id="PS50175">
    <property type="entry name" value="ASP_PROT_RETROV"/>
    <property type="match status" value="1"/>
</dbReference>
<sequence length="228" mass="25529">MPNTHNNKSEKSIADYSSVFTVKLEPVEHRGQCSTGKLRPNAIIIRLSKYGDKGLFVANQVQDASVTMLVDTGANVTVLRKDIADKFPQISHSVGVRRTPQFSLCEEVRCQETGNLTTRWIWMEMQSDKNIVVSSSVRHQNCIFLDGNQFVMVNRLTGVTGPEDKHQMQEFQAEMDSKVVPKLLPRTEMVPSKTAGAKRPMDQEEMVMTAPKRANHETAPMTSPVGRV</sequence>
<dbReference type="InterPro" id="IPR001969">
    <property type="entry name" value="Aspartic_peptidase_AS"/>
</dbReference>
<dbReference type="GO" id="GO:0006508">
    <property type="term" value="P:proteolysis"/>
    <property type="evidence" value="ECO:0007669"/>
    <property type="project" value="InterPro"/>
</dbReference>
<comment type="caution">
    <text evidence="3">The sequence shown here is derived from an EMBL/GenBank/DDBJ whole genome shotgun (WGS) entry which is preliminary data.</text>
</comment>
<dbReference type="Proteomes" id="UP001195483">
    <property type="component" value="Unassembled WGS sequence"/>
</dbReference>
<accession>A0AAE0RVA1</accession>
<evidence type="ECO:0000256" key="1">
    <source>
        <dbReference type="ARBA" id="ARBA00022801"/>
    </source>
</evidence>
<dbReference type="AlphaFoldDB" id="A0AAE0RVA1"/>